<evidence type="ECO:0000256" key="1">
    <source>
        <dbReference type="SAM" id="MobiDB-lite"/>
    </source>
</evidence>
<evidence type="ECO:0000256" key="2">
    <source>
        <dbReference type="SAM" id="Phobius"/>
    </source>
</evidence>
<keyword evidence="2" id="KW-0812">Transmembrane</keyword>
<name>A0A6I4ZTJ6_9BACI</name>
<organism evidence="3 4">
    <name type="scientific">Pontibacillus yanchengensis</name>
    <dbReference type="NCBI Taxonomy" id="462910"/>
    <lineage>
        <taxon>Bacteria</taxon>
        <taxon>Bacillati</taxon>
        <taxon>Bacillota</taxon>
        <taxon>Bacilli</taxon>
        <taxon>Bacillales</taxon>
        <taxon>Bacillaceae</taxon>
        <taxon>Pontibacillus</taxon>
    </lineage>
</organism>
<feature type="transmembrane region" description="Helical" evidence="2">
    <location>
        <begin position="144"/>
        <end position="163"/>
    </location>
</feature>
<feature type="transmembrane region" description="Helical" evidence="2">
    <location>
        <begin position="109"/>
        <end position="132"/>
    </location>
</feature>
<evidence type="ECO:0000313" key="3">
    <source>
        <dbReference type="EMBL" id="MYL33508.1"/>
    </source>
</evidence>
<gene>
    <name evidence="3" type="ORF">GLW05_07845</name>
</gene>
<dbReference type="Pfam" id="PF11085">
    <property type="entry name" value="YqhR"/>
    <property type="match status" value="1"/>
</dbReference>
<sequence length="175" mass="19758">MEVYEVEQEQKQVQNEELEQNKTEKPVSSLSKALITGFVGGLLWSFVGVVTYFFNFSSVSAASFIIRSWIQTDWTGSWIGEFLGMVAIGLLSLGVAVIYYGLLRKTHGLFPPILFGVALWFIVMYLFNPIFATVPTVYEMDSNTIVTTLCIYILYGTFIGYSISYDYEQFEHGAS</sequence>
<proteinExistence type="predicted"/>
<evidence type="ECO:0008006" key="5">
    <source>
        <dbReference type="Google" id="ProtNLM"/>
    </source>
</evidence>
<dbReference type="AlphaFoldDB" id="A0A6I4ZTJ6"/>
<feature type="transmembrane region" description="Helical" evidence="2">
    <location>
        <begin position="33"/>
        <end position="54"/>
    </location>
</feature>
<accession>A0A6I4ZTJ6</accession>
<evidence type="ECO:0000313" key="4">
    <source>
        <dbReference type="Proteomes" id="UP000468638"/>
    </source>
</evidence>
<feature type="transmembrane region" description="Helical" evidence="2">
    <location>
        <begin position="82"/>
        <end position="102"/>
    </location>
</feature>
<dbReference type="EMBL" id="WMEQ01000004">
    <property type="protein sequence ID" value="MYL33508.1"/>
    <property type="molecule type" value="Genomic_DNA"/>
</dbReference>
<protein>
    <recommendedName>
        <fullName evidence="5">Membrane protein YqhR</fullName>
    </recommendedName>
</protein>
<dbReference type="InterPro" id="IPR024563">
    <property type="entry name" value="YqhR"/>
</dbReference>
<keyword evidence="2" id="KW-0472">Membrane</keyword>
<reference evidence="3 4" key="1">
    <citation type="submission" date="2019-11" db="EMBL/GenBank/DDBJ databases">
        <title>Genome sequences of 17 halophilic strains isolated from different environments.</title>
        <authorList>
            <person name="Furrow R.E."/>
        </authorList>
    </citation>
    <scope>NUCLEOTIDE SEQUENCE [LARGE SCALE GENOMIC DNA]</scope>
    <source>
        <strain evidence="3 4">22514_16_FS</strain>
    </source>
</reference>
<comment type="caution">
    <text evidence="3">The sequence shown here is derived from an EMBL/GenBank/DDBJ whole genome shotgun (WGS) entry which is preliminary data.</text>
</comment>
<dbReference type="Proteomes" id="UP000468638">
    <property type="component" value="Unassembled WGS sequence"/>
</dbReference>
<keyword evidence="2" id="KW-1133">Transmembrane helix</keyword>
<feature type="region of interest" description="Disordered" evidence="1">
    <location>
        <begin position="1"/>
        <end position="20"/>
    </location>
</feature>
<dbReference type="OrthoDB" id="2691442at2"/>